<evidence type="ECO:0000256" key="1">
    <source>
        <dbReference type="ARBA" id="ARBA00009437"/>
    </source>
</evidence>
<dbReference type="InterPro" id="IPR000847">
    <property type="entry name" value="LysR_HTH_N"/>
</dbReference>
<comment type="similarity">
    <text evidence="1">Belongs to the LysR transcriptional regulatory family.</text>
</comment>
<dbReference type="PANTHER" id="PTHR30537:SF79">
    <property type="entry name" value="TRANSCRIPTIONAL REGULATOR-RELATED"/>
    <property type="match status" value="1"/>
</dbReference>
<dbReference type="InterPro" id="IPR036388">
    <property type="entry name" value="WH-like_DNA-bd_sf"/>
</dbReference>
<accession>A0ABS1X5P8</accession>
<comment type="caution">
    <text evidence="3">The sequence shown here is derived from an EMBL/GenBank/DDBJ whole genome shotgun (WGS) entry which is preliminary data.</text>
</comment>
<dbReference type="InterPro" id="IPR058163">
    <property type="entry name" value="LysR-type_TF_proteobact-type"/>
</dbReference>
<keyword evidence="4" id="KW-1185">Reference proteome</keyword>
<proteinExistence type="inferred from homology"/>
<dbReference type="PROSITE" id="PS50931">
    <property type="entry name" value="HTH_LYSR"/>
    <property type="match status" value="1"/>
</dbReference>
<evidence type="ECO:0000259" key="2">
    <source>
        <dbReference type="PROSITE" id="PS50931"/>
    </source>
</evidence>
<evidence type="ECO:0000313" key="3">
    <source>
        <dbReference type="EMBL" id="MBM0108533.1"/>
    </source>
</evidence>
<sequence>MASRRALPPFETLRAFDAIARLGGVRKAAQYLSRDHAVISRHLRAIETWTGTKLIRRTAAGSVLTEDGVRYHRDIANALDIIARATVDLIQRGDSGGTAKQPEAVSSGN</sequence>
<name>A0ABS1X5P8_9GAMM</name>
<gene>
    <name evidence="3" type="ORF">JM946_27690</name>
</gene>
<dbReference type="Pfam" id="PF00126">
    <property type="entry name" value="HTH_1"/>
    <property type="match status" value="1"/>
</dbReference>
<evidence type="ECO:0000313" key="4">
    <source>
        <dbReference type="Proteomes" id="UP000661077"/>
    </source>
</evidence>
<dbReference type="SUPFAM" id="SSF46785">
    <property type="entry name" value="Winged helix' DNA-binding domain"/>
    <property type="match status" value="1"/>
</dbReference>
<dbReference type="InterPro" id="IPR036390">
    <property type="entry name" value="WH_DNA-bd_sf"/>
</dbReference>
<dbReference type="Proteomes" id="UP000661077">
    <property type="component" value="Unassembled WGS sequence"/>
</dbReference>
<reference evidence="3 4" key="1">
    <citation type="journal article" date="2021" name="Int. J. Syst. Evol. Microbiol.">
        <title>Steroidobacter gossypii sp. nov., isolated from soil of cotton cropping field.</title>
        <authorList>
            <person name="Huang R."/>
            <person name="Yang S."/>
            <person name="Zhen C."/>
            <person name="Liu W."/>
        </authorList>
    </citation>
    <scope>NUCLEOTIDE SEQUENCE [LARGE SCALE GENOMIC DNA]</scope>
    <source>
        <strain evidence="3 4">S1-65</strain>
    </source>
</reference>
<dbReference type="PANTHER" id="PTHR30537">
    <property type="entry name" value="HTH-TYPE TRANSCRIPTIONAL REGULATOR"/>
    <property type="match status" value="1"/>
</dbReference>
<protein>
    <submittedName>
        <fullName evidence="3">LysR family transcriptional regulator</fullName>
    </submittedName>
</protein>
<organism evidence="3 4">
    <name type="scientific">Steroidobacter gossypii</name>
    <dbReference type="NCBI Taxonomy" id="2805490"/>
    <lineage>
        <taxon>Bacteria</taxon>
        <taxon>Pseudomonadati</taxon>
        <taxon>Pseudomonadota</taxon>
        <taxon>Gammaproteobacteria</taxon>
        <taxon>Steroidobacterales</taxon>
        <taxon>Steroidobacteraceae</taxon>
        <taxon>Steroidobacter</taxon>
    </lineage>
</organism>
<dbReference type="EMBL" id="JAEVLS010000008">
    <property type="protein sequence ID" value="MBM0108533.1"/>
    <property type="molecule type" value="Genomic_DNA"/>
</dbReference>
<dbReference type="Gene3D" id="1.10.10.10">
    <property type="entry name" value="Winged helix-like DNA-binding domain superfamily/Winged helix DNA-binding domain"/>
    <property type="match status" value="1"/>
</dbReference>
<feature type="domain" description="HTH lysR-type" evidence="2">
    <location>
        <begin position="8"/>
        <end position="65"/>
    </location>
</feature>